<reference evidence="2" key="1">
    <citation type="submission" date="2022-08" db="EMBL/GenBank/DDBJ databases">
        <title>Complete genome sequence of Mycoplasma molare type strain H 542.</title>
        <authorList>
            <person name="Spergser J."/>
        </authorList>
    </citation>
    <scope>NUCLEOTIDE SEQUENCE</scope>
    <source>
        <strain evidence="2">H 542</strain>
    </source>
</reference>
<accession>A0ABY5TYA4</accession>
<dbReference type="SMART" id="SM00642">
    <property type="entry name" value="Aamy"/>
    <property type="match status" value="1"/>
</dbReference>
<protein>
    <submittedName>
        <fullName evidence="2">Alpha-amylase family glycosyl hydrolase</fullName>
    </submittedName>
</protein>
<proteinExistence type="predicted"/>
<evidence type="ECO:0000313" key="3">
    <source>
        <dbReference type="Proteomes" id="UP001058364"/>
    </source>
</evidence>
<keyword evidence="3" id="KW-1185">Reference proteome</keyword>
<dbReference type="PANTHER" id="PTHR10357">
    <property type="entry name" value="ALPHA-AMYLASE FAMILY MEMBER"/>
    <property type="match status" value="1"/>
</dbReference>
<dbReference type="InterPro" id="IPR017853">
    <property type="entry name" value="GH"/>
</dbReference>
<dbReference type="Gene3D" id="3.20.20.80">
    <property type="entry name" value="Glycosidases"/>
    <property type="match status" value="2"/>
</dbReference>
<dbReference type="Proteomes" id="UP001058364">
    <property type="component" value="Chromosome"/>
</dbReference>
<gene>
    <name evidence="2" type="ORF">NX772_01595</name>
</gene>
<name>A0ABY5TYA4_9BACT</name>
<dbReference type="GO" id="GO:0016787">
    <property type="term" value="F:hydrolase activity"/>
    <property type="evidence" value="ECO:0007669"/>
    <property type="project" value="UniProtKB-KW"/>
</dbReference>
<dbReference type="EMBL" id="CP103423">
    <property type="protein sequence ID" value="UWD34506.1"/>
    <property type="molecule type" value="Genomic_DNA"/>
</dbReference>
<dbReference type="RefSeq" id="WP_027123669.1">
    <property type="nucleotide sequence ID" value="NZ_CP103423.1"/>
</dbReference>
<dbReference type="Pfam" id="PF00128">
    <property type="entry name" value="Alpha-amylase"/>
    <property type="match status" value="2"/>
</dbReference>
<dbReference type="SUPFAM" id="SSF51445">
    <property type="entry name" value="(Trans)glycosidases"/>
    <property type="match status" value="1"/>
</dbReference>
<keyword evidence="2" id="KW-0378">Hydrolase</keyword>
<feature type="domain" description="Glycosyl hydrolase family 13 catalytic" evidence="1">
    <location>
        <begin position="7"/>
        <end position="344"/>
    </location>
</feature>
<dbReference type="InterPro" id="IPR006047">
    <property type="entry name" value="GH13_cat_dom"/>
</dbReference>
<evidence type="ECO:0000313" key="2">
    <source>
        <dbReference type="EMBL" id="UWD34506.1"/>
    </source>
</evidence>
<organism evidence="2 3">
    <name type="scientific">Mesomycoplasma molare</name>
    <dbReference type="NCBI Taxonomy" id="171288"/>
    <lineage>
        <taxon>Bacteria</taxon>
        <taxon>Bacillati</taxon>
        <taxon>Mycoplasmatota</taxon>
        <taxon>Mycoplasmoidales</taxon>
        <taxon>Metamycoplasmataceae</taxon>
        <taxon>Mesomycoplasma</taxon>
    </lineage>
</organism>
<evidence type="ECO:0000259" key="1">
    <source>
        <dbReference type="SMART" id="SM00642"/>
    </source>
</evidence>
<sequence length="503" mass="61005">MKKNYYELLTNRFYDSNSSGVGDYLGVALKEEYFNNLEIDELIIPSFLDNYSEIKDKKFIKHHYGSIEDLKNMIMFFHKKRKKVNMIFDFKKSDLYFKNLKNYEIISNLEDNYPLENINNTFSFFVDSEVTKIIDLKWLRSEKKDNFLKIIEIYLSLGIDGIVFKNILYTNEPNLKFDTNSHIIMNNLIEKIKYLDNKIKLYGVLDFSFFKHYQKNNFKKFKFDDFFFDFYSNYWIEKKFDNEFNKKYSVIRNWVFIRKMLLYKENYAFILNNEQYGRISSRLAENREDINLFKKMLFAIFILNNKNDYFFQGDEIGQENIHFLSQEDLGEDLFSYKKRLLEEKGINKENFFANRSKLSKNNNMTSFAWNSEKGMGFNKQEKNYFKKPIEFKSNNLTKNFKDPNSLFNWIKELLYFKKMFFEESEKIKCTKINLNFPNLSVLKYKIIFSKCEFLIFINLSKKTKKIYVNRNKFELKINSLKDKIEDKSILEISKYQVLLFQKK</sequence>